<gene>
    <name evidence="2" type="ORF">EK21DRAFT_106045</name>
</gene>
<dbReference type="EMBL" id="ML978154">
    <property type="protein sequence ID" value="KAF2036728.1"/>
    <property type="molecule type" value="Genomic_DNA"/>
</dbReference>
<dbReference type="OrthoDB" id="3515453at2759"/>
<dbReference type="AlphaFoldDB" id="A0A9P4HLJ1"/>
<comment type="caution">
    <text evidence="2">The sequence shown here is derived from an EMBL/GenBank/DDBJ whole genome shotgun (WGS) entry which is preliminary data.</text>
</comment>
<dbReference type="Proteomes" id="UP000799777">
    <property type="component" value="Unassembled WGS sequence"/>
</dbReference>
<dbReference type="InterPro" id="IPR057229">
    <property type="entry name" value="DUF7907"/>
</dbReference>
<sequence>MKTTLPVLTLAAAASAQNSYYNITSKPFQLVLTSADGSISDTVSACHTGAGLESLCLSNSNTTSKPAPTNYDTFNFNSSIYSQAPTNHTDLGVPGILTWFLPTANAGNVPSSVYFNYDPSTDSAVPIMISGSDRPQALAFNDQDELIVQSYVDWTADPPKAGDVVGLKRWYACQTYFAGYQYENLVWGLGDHEPENPTCVAVDVKRVFI</sequence>
<evidence type="ECO:0000313" key="2">
    <source>
        <dbReference type="EMBL" id="KAF2036728.1"/>
    </source>
</evidence>
<name>A0A9P4HLJ1_9PLEO</name>
<feature type="domain" description="DUF7907" evidence="1">
    <location>
        <begin position="25"/>
        <end position="207"/>
    </location>
</feature>
<evidence type="ECO:0000313" key="3">
    <source>
        <dbReference type="Proteomes" id="UP000799777"/>
    </source>
</evidence>
<protein>
    <recommendedName>
        <fullName evidence="1">DUF7907 domain-containing protein</fullName>
    </recommendedName>
</protein>
<reference evidence="2" key="1">
    <citation type="journal article" date="2020" name="Stud. Mycol.">
        <title>101 Dothideomycetes genomes: a test case for predicting lifestyles and emergence of pathogens.</title>
        <authorList>
            <person name="Haridas S."/>
            <person name="Albert R."/>
            <person name="Binder M."/>
            <person name="Bloem J."/>
            <person name="Labutti K."/>
            <person name="Salamov A."/>
            <person name="Andreopoulos B."/>
            <person name="Baker S."/>
            <person name="Barry K."/>
            <person name="Bills G."/>
            <person name="Bluhm B."/>
            <person name="Cannon C."/>
            <person name="Castanera R."/>
            <person name="Culley D."/>
            <person name="Daum C."/>
            <person name="Ezra D."/>
            <person name="Gonzalez J."/>
            <person name="Henrissat B."/>
            <person name="Kuo A."/>
            <person name="Liang C."/>
            <person name="Lipzen A."/>
            <person name="Lutzoni F."/>
            <person name="Magnuson J."/>
            <person name="Mondo S."/>
            <person name="Nolan M."/>
            <person name="Ohm R."/>
            <person name="Pangilinan J."/>
            <person name="Park H.-J."/>
            <person name="Ramirez L."/>
            <person name="Alfaro M."/>
            <person name="Sun H."/>
            <person name="Tritt A."/>
            <person name="Yoshinaga Y."/>
            <person name="Zwiers L.-H."/>
            <person name="Turgeon B."/>
            <person name="Goodwin S."/>
            <person name="Spatafora J."/>
            <person name="Crous P."/>
            <person name="Grigoriev I."/>
        </authorList>
    </citation>
    <scope>NUCLEOTIDE SEQUENCE</scope>
    <source>
        <strain evidence="2">CBS 110217</strain>
    </source>
</reference>
<keyword evidence="3" id="KW-1185">Reference proteome</keyword>
<evidence type="ECO:0000259" key="1">
    <source>
        <dbReference type="Pfam" id="PF25484"/>
    </source>
</evidence>
<accession>A0A9P4HLJ1</accession>
<dbReference type="Pfam" id="PF25484">
    <property type="entry name" value="DUF7907"/>
    <property type="match status" value="1"/>
</dbReference>
<proteinExistence type="predicted"/>
<organism evidence="2 3">
    <name type="scientific">Setomelanomma holmii</name>
    <dbReference type="NCBI Taxonomy" id="210430"/>
    <lineage>
        <taxon>Eukaryota</taxon>
        <taxon>Fungi</taxon>
        <taxon>Dikarya</taxon>
        <taxon>Ascomycota</taxon>
        <taxon>Pezizomycotina</taxon>
        <taxon>Dothideomycetes</taxon>
        <taxon>Pleosporomycetidae</taxon>
        <taxon>Pleosporales</taxon>
        <taxon>Pleosporineae</taxon>
        <taxon>Phaeosphaeriaceae</taxon>
        <taxon>Setomelanomma</taxon>
    </lineage>
</organism>